<comment type="similarity">
    <text evidence="1">Belongs to the bacterial solute-binding protein 1 family.</text>
</comment>
<dbReference type="AlphaFoldDB" id="A0A238YEE1"/>
<evidence type="ECO:0000256" key="1">
    <source>
        <dbReference type="ARBA" id="ARBA00008520"/>
    </source>
</evidence>
<dbReference type="OrthoDB" id="6431346at2"/>
<feature type="chain" id="PRO_5013212281" evidence="4">
    <location>
        <begin position="22"/>
        <end position="459"/>
    </location>
</feature>
<proteinExistence type="inferred from homology"/>
<gene>
    <name evidence="5" type="ORF">SAMN06265340_10334</name>
</gene>
<organism evidence="5 6">
    <name type="scientific">Desulfurobacterium atlanticum</name>
    <dbReference type="NCBI Taxonomy" id="240169"/>
    <lineage>
        <taxon>Bacteria</taxon>
        <taxon>Pseudomonadati</taxon>
        <taxon>Aquificota</taxon>
        <taxon>Aquificia</taxon>
        <taxon>Desulfurobacteriales</taxon>
        <taxon>Desulfurobacteriaceae</taxon>
        <taxon>Desulfurobacterium</taxon>
    </lineage>
</organism>
<accession>A0A238YEE1</accession>
<keyword evidence="2" id="KW-0813">Transport</keyword>
<evidence type="ECO:0000313" key="6">
    <source>
        <dbReference type="Proteomes" id="UP000198405"/>
    </source>
</evidence>
<dbReference type="RefSeq" id="WP_089322587.1">
    <property type="nucleotide sequence ID" value="NZ_FZOB01000003.1"/>
</dbReference>
<evidence type="ECO:0000313" key="5">
    <source>
        <dbReference type="EMBL" id="SNR68729.1"/>
    </source>
</evidence>
<dbReference type="Pfam" id="PF01547">
    <property type="entry name" value="SBP_bac_1"/>
    <property type="match status" value="1"/>
</dbReference>
<dbReference type="PANTHER" id="PTHR30061:SF50">
    <property type="entry name" value="MALTOSE_MALTODEXTRIN-BINDING PERIPLASMIC PROTEIN"/>
    <property type="match status" value="1"/>
</dbReference>
<sequence>MRRFLLLALSAGLVFNVKAFAKTKIVEITVWAEGNKLEHMRADAAYEAAKKLNEELRREGKDVKVVVKAYLDSSSWGNYKKKFTLAAAAGKAPDIVLSGHEDIAVWAHSGYIMPVANSVYQVKSLAPEFADVIDSLWKPCQWHGKVWAVPQDTEARPLFFSKTKLKELGWTDKEIAELPEKIKNGEFTLDDMIKVAEEAIRKGVVKKGYGYWHRPRKGGDFIQYYFSYGGYLYDPKTDKLVVVKDALEKWYAFQRRCVTSGITPRNYIGTPWKVWHDTVSHDKVLFWNGGIWQWADWAKNYVKDLGGEKYLFAHVGYALQPSGVRGKHGGTLSHPLVYMITSHKASKRPRENDKYVLMLLEKMTTKEINTKHAISSTHLGILKSQLNYPPYKNNKFLSSVSYMLNYNYYQPNHPMYGALFDILWNGMVAAENGRMTPEEAAKSAIQQIKFELGDAVEIK</sequence>
<dbReference type="GO" id="GO:0015768">
    <property type="term" value="P:maltose transport"/>
    <property type="evidence" value="ECO:0007669"/>
    <property type="project" value="TreeGrafter"/>
</dbReference>
<protein>
    <submittedName>
        <fullName evidence="5">Carbohydrate ABC transporter substrate-binding protein, CUT1 family</fullName>
    </submittedName>
</protein>
<evidence type="ECO:0000256" key="3">
    <source>
        <dbReference type="ARBA" id="ARBA00022729"/>
    </source>
</evidence>
<dbReference type="SUPFAM" id="SSF53850">
    <property type="entry name" value="Periplasmic binding protein-like II"/>
    <property type="match status" value="1"/>
</dbReference>
<dbReference type="Gene3D" id="3.40.190.10">
    <property type="entry name" value="Periplasmic binding protein-like II"/>
    <property type="match status" value="1"/>
</dbReference>
<dbReference type="PANTHER" id="PTHR30061">
    <property type="entry name" value="MALTOSE-BINDING PERIPLASMIC PROTEIN"/>
    <property type="match status" value="1"/>
</dbReference>
<dbReference type="Proteomes" id="UP000198405">
    <property type="component" value="Unassembled WGS sequence"/>
</dbReference>
<dbReference type="InterPro" id="IPR006059">
    <property type="entry name" value="SBP"/>
</dbReference>
<keyword evidence="6" id="KW-1185">Reference proteome</keyword>
<keyword evidence="3 4" id="KW-0732">Signal</keyword>
<evidence type="ECO:0000256" key="4">
    <source>
        <dbReference type="SAM" id="SignalP"/>
    </source>
</evidence>
<dbReference type="GO" id="GO:1901982">
    <property type="term" value="F:maltose binding"/>
    <property type="evidence" value="ECO:0007669"/>
    <property type="project" value="TreeGrafter"/>
</dbReference>
<reference evidence="6" key="1">
    <citation type="submission" date="2017-06" db="EMBL/GenBank/DDBJ databases">
        <authorList>
            <person name="Varghese N."/>
            <person name="Submissions S."/>
        </authorList>
    </citation>
    <scope>NUCLEOTIDE SEQUENCE [LARGE SCALE GENOMIC DNA]</scope>
    <source>
        <strain evidence="6">DSM 15668</strain>
    </source>
</reference>
<evidence type="ECO:0000256" key="2">
    <source>
        <dbReference type="ARBA" id="ARBA00022448"/>
    </source>
</evidence>
<feature type="signal peptide" evidence="4">
    <location>
        <begin position="1"/>
        <end position="21"/>
    </location>
</feature>
<dbReference type="GO" id="GO:0055052">
    <property type="term" value="C:ATP-binding cassette (ABC) transporter complex, substrate-binding subunit-containing"/>
    <property type="evidence" value="ECO:0007669"/>
    <property type="project" value="TreeGrafter"/>
</dbReference>
<dbReference type="EMBL" id="FZOB01000003">
    <property type="protein sequence ID" value="SNR68729.1"/>
    <property type="molecule type" value="Genomic_DNA"/>
</dbReference>
<name>A0A238YEE1_9BACT</name>
<dbReference type="GO" id="GO:0042956">
    <property type="term" value="P:maltodextrin transmembrane transport"/>
    <property type="evidence" value="ECO:0007669"/>
    <property type="project" value="TreeGrafter"/>
</dbReference>